<evidence type="ECO:0000313" key="4">
    <source>
        <dbReference type="Proteomes" id="UP000223445"/>
    </source>
</evidence>
<dbReference type="EMBL" id="NVMD01000006">
    <property type="protein sequence ID" value="PED15493.1"/>
    <property type="molecule type" value="Genomic_DNA"/>
</dbReference>
<dbReference type="InterPro" id="IPR011004">
    <property type="entry name" value="Trimer_LpxA-like_sf"/>
</dbReference>
<dbReference type="AlphaFoldDB" id="A0A9X6YI51"/>
<dbReference type="RefSeq" id="WP_097877308.1">
    <property type="nucleotide sequence ID" value="NZ_JBALLD010000001.1"/>
</dbReference>
<reference evidence="3 4" key="1">
    <citation type="submission" date="2017-09" db="EMBL/GenBank/DDBJ databases">
        <title>Large-scale bioinformatics analysis of Bacillus genomes uncovers conserved roles of natural products in bacterial physiology.</title>
        <authorList>
            <consortium name="Agbiome Team Llc"/>
            <person name="Bleich R.M."/>
            <person name="Grubbs K.J."/>
            <person name="Santa Maria K.C."/>
            <person name="Allen S.E."/>
            <person name="Farag S."/>
            <person name="Shank E.A."/>
            <person name="Bowers A."/>
        </authorList>
    </citation>
    <scope>NUCLEOTIDE SEQUENCE [LARGE SCALE GENOMIC DNA]</scope>
    <source>
        <strain evidence="2 4">AFS030179</strain>
        <strain evidence="1 3">AFS094940</strain>
    </source>
</reference>
<dbReference type="SUPFAM" id="SSF51161">
    <property type="entry name" value="Trimeric LpxA-like enzymes"/>
    <property type="match status" value="1"/>
</dbReference>
<accession>A0A9X6YI51</accession>
<dbReference type="Gene3D" id="2.160.10.10">
    <property type="entry name" value="Hexapeptide repeat proteins"/>
    <property type="match status" value="1"/>
</dbReference>
<dbReference type="InterPro" id="IPR001451">
    <property type="entry name" value="Hexapep"/>
</dbReference>
<dbReference type="Proteomes" id="UP000220127">
    <property type="component" value="Unassembled WGS sequence"/>
</dbReference>
<dbReference type="PANTHER" id="PTHR43300">
    <property type="entry name" value="ACETYLTRANSFERASE"/>
    <property type="match status" value="1"/>
</dbReference>
<keyword evidence="1" id="KW-0808">Transferase</keyword>
<dbReference type="EMBL" id="NUPM01000010">
    <property type="protein sequence ID" value="PGZ02722.1"/>
    <property type="molecule type" value="Genomic_DNA"/>
</dbReference>
<dbReference type="InterPro" id="IPR050179">
    <property type="entry name" value="Trans_hexapeptide_repeat"/>
</dbReference>
<dbReference type="Pfam" id="PF14602">
    <property type="entry name" value="Hexapep_2"/>
    <property type="match status" value="1"/>
</dbReference>
<dbReference type="PANTHER" id="PTHR43300:SF11">
    <property type="entry name" value="ACETYLTRANSFERASE RV3034C-RELATED"/>
    <property type="match status" value="1"/>
</dbReference>
<evidence type="ECO:0000313" key="3">
    <source>
        <dbReference type="Proteomes" id="UP000220127"/>
    </source>
</evidence>
<comment type="caution">
    <text evidence="1">The sequence shown here is derived from an EMBL/GenBank/DDBJ whole genome shotgun (WGS) entry which is preliminary data.</text>
</comment>
<evidence type="ECO:0000313" key="1">
    <source>
        <dbReference type="EMBL" id="PED15493.1"/>
    </source>
</evidence>
<protein>
    <submittedName>
        <fullName evidence="1">Transferase</fullName>
    </submittedName>
</protein>
<dbReference type="GO" id="GO:0016740">
    <property type="term" value="F:transferase activity"/>
    <property type="evidence" value="ECO:0007669"/>
    <property type="project" value="UniProtKB-KW"/>
</dbReference>
<dbReference type="CDD" id="cd04647">
    <property type="entry name" value="LbH_MAT_like"/>
    <property type="match status" value="1"/>
</dbReference>
<name>A0A9X6YI51_BACTU</name>
<dbReference type="Proteomes" id="UP000223445">
    <property type="component" value="Unassembled WGS sequence"/>
</dbReference>
<organism evidence="1 3">
    <name type="scientific">Bacillus thuringiensis</name>
    <dbReference type="NCBI Taxonomy" id="1428"/>
    <lineage>
        <taxon>Bacteria</taxon>
        <taxon>Bacillati</taxon>
        <taxon>Bacillota</taxon>
        <taxon>Bacilli</taxon>
        <taxon>Bacillales</taxon>
        <taxon>Bacillaceae</taxon>
        <taxon>Bacillus</taxon>
        <taxon>Bacillus cereus group</taxon>
    </lineage>
</organism>
<proteinExistence type="predicted"/>
<evidence type="ECO:0000313" key="2">
    <source>
        <dbReference type="EMBL" id="PGZ02722.1"/>
    </source>
</evidence>
<gene>
    <name evidence="2" type="ORF">COE48_15290</name>
    <name evidence="1" type="ORF">CON01_04810</name>
</gene>
<sequence>MLINMLKKIIFPKTYSSEAYVEYLRESGCKIGDNCIIWSPNNTTIDATRPGLLEIGNNVKITQGVTILCHDYSRSVMRLRFGENIGEARKTIIGNNVFIGVNSVILMGTRLGNNTIVGAGAIVSGTFPDDVIIAGNPARVICNLEDYYEKRKVRSIEEAKQYANGFYELNNRYPTIEEMGNAFSWQYLPREPESLEKYSAFFNLKGDDHKDIIECFMKSSPYYDSYDMFIAQCIKDRKSSLGIKHE</sequence>